<feature type="compositionally biased region" description="Low complexity" evidence="1">
    <location>
        <begin position="836"/>
        <end position="850"/>
    </location>
</feature>
<evidence type="ECO:0000313" key="3">
    <source>
        <dbReference type="Proteomes" id="UP001162156"/>
    </source>
</evidence>
<dbReference type="PANTHER" id="PTHR10773">
    <property type="entry name" value="DNA-DIRECTED RNA POLYMERASES I, II, AND III SUBUNIT RPABC2"/>
    <property type="match status" value="1"/>
</dbReference>
<dbReference type="EMBL" id="JANEYF010004183">
    <property type="protein sequence ID" value="KAJ8931954.1"/>
    <property type="molecule type" value="Genomic_DNA"/>
</dbReference>
<feature type="compositionally biased region" description="Polar residues" evidence="1">
    <location>
        <begin position="821"/>
        <end position="835"/>
    </location>
</feature>
<protein>
    <submittedName>
        <fullName evidence="2">Uncharacterized protein</fullName>
    </submittedName>
</protein>
<feature type="region of interest" description="Disordered" evidence="1">
    <location>
        <begin position="817"/>
        <end position="853"/>
    </location>
</feature>
<comment type="caution">
    <text evidence="2">The sequence shown here is derived from an EMBL/GenBank/DDBJ whole genome shotgun (WGS) entry which is preliminary data.</text>
</comment>
<accession>A0AAV8WZJ4</accession>
<dbReference type="Proteomes" id="UP001162156">
    <property type="component" value="Unassembled WGS sequence"/>
</dbReference>
<proteinExistence type="predicted"/>
<dbReference type="AlphaFoldDB" id="A0AAV8WZJ4"/>
<sequence>MVIVSFDLQKCLPTLHPTSGISFYKRKLWTLNLTLYEIRENKNSAICYLWNETIAKRGGQEIASLPGHTHMEVDMFYKFSFDGDQEFSSLDLSRKITRNLQNPQLTPISKKPLGIPENKLKHLQELQPYIDENSRVYSGVSYKPNSSDSEPDPFESDGDSEYNPDISHDIPIVAIVENSNVTLRPSNHVTPKRTRKRQRHVKEWKRMKAKKSRLSGETYETAKGKNRETIFHESYKLESYDLQSNFIASCLKKYPPTRKKIGATSSKQYVTNISLMNLRVCKQFFLNTLGITNRKFTTVCNKISKEGFVQTDQRGKHQPSNKIDEQRRNYVISHIQMFPRYRSHYSRSQNASTRYLSQDLNIKKLYALYCDSCTESNTCNTCDRLNNLIQNGGDNEVIQKSRTELSVYQKRVESMTISKQRDIEYCKESPLSRRVICFDLQKTLATPLLTTNKRQEVLKKSDLVAKVKEMMSEDFVSFEYLNDVIKDPKKDSDDVVLRWRSIVWFTYKQEEFLLFSFKLSRHWDFPFSKTEKCSCLPQGRQERENFIEREMKYALEDAGIDFRCTAFNRSNVTIDSILLGKPEETCIENGGGNVDFKEDSVSPNLQEKLGRKELKRKVIVENMETDLSEEINTIELNSRKNISSDTVEEEETSPYTEKLKQRVSKLDEFNSANIVINKSKKNDDDNSNINDDSFMHCSSVKKVTKSKEVDYSTEFEKFNNTATVSQLTTQLYGQKQPLNENVSVFITRKRCLFHRLCPDSPETILVNILLEQLNPQIRAHLRGQHFPSTEHLAQVATVIERDVKLYLIPNFKKNAVPPSASAVTHQADPPQNRTSQPPSNTITNQNNSQTKPRTPCKFCSEWHFHNHEQTKTLPQIRLHLILKTKINFLVPALKPAITRKTGGRADELLQLARPKFSRSRIVCNSTSFKSKFPTPPN</sequence>
<organism evidence="2 3">
    <name type="scientific">Rhamnusium bicolor</name>
    <dbReference type="NCBI Taxonomy" id="1586634"/>
    <lineage>
        <taxon>Eukaryota</taxon>
        <taxon>Metazoa</taxon>
        <taxon>Ecdysozoa</taxon>
        <taxon>Arthropoda</taxon>
        <taxon>Hexapoda</taxon>
        <taxon>Insecta</taxon>
        <taxon>Pterygota</taxon>
        <taxon>Neoptera</taxon>
        <taxon>Endopterygota</taxon>
        <taxon>Coleoptera</taxon>
        <taxon>Polyphaga</taxon>
        <taxon>Cucujiformia</taxon>
        <taxon>Chrysomeloidea</taxon>
        <taxon>Cerambycidae</taxon>
        <taxon>Lepturinae</taxon>
        <taxon>Rhagiini</taxon>
        <taxon>Rhamnusium</taxon>
    </lineage>
</organism>
<name>A0AAV8WZJ4_9CUCU</name>
<evidence type="ECO:0000313" key="2">
    <source>
        <dbReference type="EMBL" id="KAJ8931954.1"/>
    </source>
</evidence>
<reference evidence="2" key="1">
    <citation type="journal article" date="2023" name="Insect Mol. Biol.">
        <title>Genome sequencing provides insights into the evolution of gene families encoding plant cell wall-degrading enzymes in longhorned beetles.</title>
        <authorList>
            <person name="Shin N.R."/>
            <person name="Okamura Y."/>
            <person name="Kirsch R."/>
            <person name="Pauchet Y."/>
        </authorList>
    </citation>
    <scope>NUCLEOTIDE SEQUENCE</scope>
    <source>
        <strain evidence="2">RBIC_L_NR</strain>
    </source>
</reference>
<feature type="region of interest" description="Disordered" evidence="1">
    <location>
        <begin position="138"/>
        <end position="163"/>
    </location>
</feature>
<keyword evidence="3" id="KW-1185">Reference proteome</keyword>
<dbReference type="PANTHER" id="PTHR10773:SF19">
    <property type="match status" value="1"/>
</dbReference>
<gene>
    <name evidence="2" type="ORF">NQ314_015085</name>
</gene>
<evidence type="ECO:0000256" key="1">
    <source>
        <dbReference type="SAM" id="MobiDB-lite"/>
    </source>
</evidence>
<feature type="compositionally biased region" description="Acidic residues" evidence="1">
    <location>
        <begin position="149"/>
        <end position="162"/>
    </location>
</feature>